<proteinExistence type="predicted"/>
<feature type="transmembrane region" description="Helical" evidence="2">
    <location>
        <begin position="73"/>
        <end position="92"/>
    </location>
</feature>
<reference evidence="4 5" key="1">
    <citation type="submission" date="2019-04" db="EMBL/GenBank/DDBJ databases">
        <title>Herbidospora sp. NEAU-GS14.nov., a novel actinomycete isolated from soil.</title>
        <authorList>
            <person name="Han L."/>
        </authorList>
    </citation>
    <scope>NUCLEOTIDE SEQUENCE [LARGE SCALE GENOMIC DNA]</scope>
    <source>
        <strain evidence="4 5">NEAU-GS14</strain>
    </source>
</reference>
<keyword evidence="4" id="KW-0378">Hydrolase</keyword>
<keyword evidence="2" id="KW-1133">Transmembrane helix</keyword>
<dbReference type="PANTHER" id="PTHR35797">
    <property type="entry name" value="PROTEASE-RELATED"/>
    <property type="match status" value="1"/>
</dbReference>
<feature type="transmembrane region" description="Helical" evidence="2">
    <location>
        <begin position="139"/>
        <end position="160"/>
    </location>
</feature>
<feature type="region of interest" description="Disordered" evidence="1">
    <location>
        <begin position="1"/>
        <end position="47"/>
    </location>
</feature>
<feature type="transmembrane region" description="Helical" evidence="2">
    <location>
        <begin position="279"/>
        <end position="300"/>
    </location>
</feature>
<gene>
    <name evidence="4" type="ORF">FDA94_15720</name>
</gene>
<keyword evidence="2" id="KW-0472">Membrane</keyword>
<feature type="compositionally biased region" description="Low complexity" evidence="1">
    <location>
        <begin position="27"/>
        <end position="38"/>
    </location>
</feature>
<dbReference type="GO" id="GO:0006508">
    <property type="term" value="P:proteolysis"/>
    <property type="evidence" value="ECO:0007669"/>
    <property type="project" value="UniProtKB-KW"/>
</dbReference>
<evidence type="ECO:0000313" key="4">
    <source>
        <dbReference type="EMBL" id="TKK88003.1"/>
    </source>
</evidence>
<organism evidence="4 5">
    <name type="scientific">Herbidospora galbida</name>
    <dbReference type="NCBI Taxonomy" id="2575442"/>
    <lineage>
        <taxon>Bacteria</taxon>
        <taxon>Bacillati</taxon>
        <taxon>Actinomycetota</taxon>
        <taxon>Actinomycetes</taxon>
        <taxon>Streptosporangiales</taxon>
        <taxon>Streptosporangiaceae</taxon>
        <taxon>Herbidospora</taxon>
    </lineage>
</organism>
<evidence type="ECO:0000259" key="3">
    <source>
        <dbReference type="Pfam" id="PF02517"/>
    </source>
</evidence>
<sequence>MRQLSGISAVGGMGPESRGSRDPLRSPRAPEGAAPAGRTVWSEAGPQGDPVFRRSGPVAGSACTVKTDISRQLTTFALVLPVLVLPAVAYAVSQGVDLDHIGEAPIPVQLALYGQALAPAIAAAVAFRGRGFPWGFVKVPWMTLLTAWAIPVIGVGLAYGTGWLTGLASFGAHGLPMPPLLMVVVGLVPGLAPYLLLALGEQLGWSSFLVTRLGERHSADVVAVVVGIAWALFHVPLMLFVPGAVDPGVPMAYALLWFTAQSVVLAFPLVWFRLRTGSIWPVLVLHAALNAAIYFVGQAMTQPHSPWLLGEGGVLTTAGLAVSVAVTARWWRQSRVSPAAA</sequence>
<protein>
    <submittedName>
        <fullName evidence="4">CPBP family intramembrane metalloprotease</fullName>
    </submittedName>
</protein>
<dbReference type="OrthoDB" id="3693644at2"/>
<name>A0A4V5V0N0_9ACTN</name>
<keyword evidence="4" id="KW-0645">Protease</keyword>
<feature type="transmembrane region" description="Helical" evidence="2">
    <location>
        <begin position="312"/>
        <end position="331"/>
    </location>
</feature>
<feature type="transmembrane region" description="Helical" evidence="2">
    <location>
        <begin position="251"/>
        <end position="272"/>
    </location>
</feature>
<keyword evidence="2" id="KW-0812">Transmembrane</keyword>
<feature type="transmembrane region" description="Helical" evidence="2">
    <location>
        <begin position="104"/>
        <end position="127"/>
    </location>
</feature>
<evidence type="ECO:0000256" key="1">
    <source>
        <dbReference type="SAM" id="MobiDB-lite"/>
    </source>
</evidence>
<keyword evidence="5" id="KW-1185">Reference proteome</keyword>
<dbReference type="EMBL" id="SZQA01000013">
    <property type="protein sequence ID" value="TKK88003.1"/>
    <property type="molecule type" value="Genomic_DNA"/>
</dbReference>
<evidence type="ECO:0000256" key="2">
    <source>
        <dbReference type="SAM" id="Phobius"/>
    </source>
</evidence>
<dbReference type="Proteomes" id="UP000308705">
    <property type="component" value="Unassembled WGS sequence"/>
</dbReference>
<dbReference type="InterPro" id="IPR003675">
    <property type="entry name" value="Rce1/LyrA-like_dom"/>
</dbReference>
<dbReference type="AlphaFoldDB" id="A0A4V5V0N0"/>
<dbReference type="InterPro" id="IPR042150">
    <property type="entry name" value="MmRce1-like"/>
</dbReference>
<keyword evidence="4" id="KW-0482">Metalloprotease</keyword>
<feature type="domain" description="CAAX prenyl protease 2/Lysostaphin resistance protein A-like" evidence="3">
    <location>
        <begin position="189"/>
        <end position="291"/>
    </location>
</feature>
<dbReference type="PANTHER" id="PTHR35797:SF1">
    <property type="entry name" value="PROTEASE"/>
    <property type="match status" value="1"/>
</dbReference>
<feature type="transmembrane region" description="Helical" evidence="2">
    <location>
        <begin position="221"/>
        <end position="245"/>
    </location>
</feature>
<dbReference type="Pfam" id="PF02517">
    <property type="entry name" value="Rce1-like"/>
    <property type="match status" value="1"/>
</dbReference>
<dbReference type="GO" id="GO:0008237">
    <property type="term" value="F:metallopeptidase activity"/>
    <property type="evidence" value="ECO:0007669"/>
    <property type="project" value="UniProtKB-KW"/>
</dbReference>
<dbReference type="GO" id="GO:0004175">
    <property type="term" value="F:endopeptidase activity"/>
    <property type="evidence" value="ECO:0007669"/>
    <property type="project" value="UniProtKB-ARBA"/>
</dbReference>
<dbReference type="GO" id="GO:0080120">
    <property type="term" value="P:CAAX-box protein maturation"/>
    <property type="evidence" value="ECO:0007669"/>
    <property type="project" value="UniProtKB-ARBA"/>
</dbReference>
<comment type="caution">
    <text evidence="4">The sequence shown here is derived from an EMBL/GenBank/DDBJ whole genome shotgun (WGS) entry which is preliminary data.</text>
</comment>
<evidence type="ECO:0000313" key="5">
    <source>
        <dbReference type="Proteomes" id="UP000308705"/>
    </source>
</evidence>
<accession>A0A4V5V0N0</accession>
<feature type="transmembrane region" description="Helical" evidence="2">
    <location>
        <begin position="180"/>
        <end position="200"/>
    </location>
</feature>